<evidence type="ECO:0000313" key="8">
    <source>
        <dbReference type="EMBL" id="KAF2868838.1"/>
    </source>
</evidence>
<evidence type="ECO:0000256" key="6">
    <source>
        <dbReference type="SAM" id="Phobius"/>
    </source>
</evidence>
<feature type="transmembrane region" description="Helical" evidence="6">
    <location>
        <begin position="335"/>
        <end position="356"/>
    </location>
</feature>
<proteinExistence type="predicted"/>
<dbReference type="GO" id="GO:0005886">
    <property type="term" value="C:plasma membrane"/>
    <property type="evidence" value="ECO:0007669"/>
    <property type="project" value="InterPro"/>
</dbReference>
<evidence type="ECO:0000256" key="4">
    <source>
        <dbReference type="ARBA" id="ARBA00023136"/>
    </source>
</evidence>
<comment type="subcellular location">
    <subcellularLocation>
        <location evidence="1">Membrane</location>
        <topology evidence="1">Multi-pass membrane protein</topology>
    </subcellularLocation>
</comment>
<evidence type="ECO:0000256" key="2">
    <source>
        <dbReference type="ARBA" id="ARBA00022692"/>
    </source>
</evidence>
<name>A0A7C8M543_9PLEO</name>
<comment type="caution">
    <text evidence="8">The sequence shown here is derived from an EMBL/GenBank/DDBJ whole genome shotgun (WGS) entry which is preliminary data.</text>
</comment>
<feature type="region of interest" description="Disordered" evidence="5">
    <location>
        <begin position="452"/>
        <end position="472"/>
    </location>
</feature>
<dbReference type="OrthoDB" id="5327978at2759"/>
<dbReference type="InterPro" id="IPR006153">
    <property type="entry name" value="Cation/H_exchanger_TM"/>
</dbReference>
<evidence type="ECO:0000256" key="5">
    <source>
        <dbReference type="SAM" id="MobiDB-lite"/>
    </source>
</evidence>
<feature type="domain" description="Cation/H+ exchanger transmembrane" evidence="7">
    <location>
        <begin position="27"/>
        <end position="433"/>
    </location>
</feature>
<evidence type="ECO:0000256" key="1">
    <source>
        <dbReference type="ARBA" id="ARBA00004141"/>
    </source>
</evidence>
<dbReference type="GO" id="GO:0015385">
    <property type="term" value="F:sodium:proton antiporter activity"/>
    <property type="evidence" value="ECO:0007669"/>
    <property type="project" value="InterPro"/>
</dbReference>
<feature type="transmembrane region" description="Helical" evidence="6">
    <location>
        <begin position="12"/>
        <end position="33"/>
    </location>
</feature>
<keyword evidence="9" id="KW-1185">Reference proteome</keyword>
<feature type="transmembrane region" description="Helical" evidence="6">
    <location>
        <begin position="71"/>
        <end position="95"/>
    </location>
</feature>
<dbReference type="Proteomes" id="UP000481861">
    <property type="component" value="Unassembled WGS sequence"/>
</dbReference>
<evidence type="ECO:0000313" key="9">
    <source>
        <dbReference type="Proteomes" id="UP000481861"/>
    </source>
</evidence>
<feature type="transmembrane region" description="Helical" evidence="6">
    <location>
        <begin position="212"/>
        <end position="235"/>
    </location>
</feature>
<feature type="transmembrane region" description="Helical" evidence="6">
    <location>
        <begin position="368"/>
        <end position="388"/>
    </location>
</feature>
<feature type="transmembrane region" description="Helical" evidence="6">
    <location>
        <begin position="183"/>
        <end position="200"/>
    </location>
</feature>
<evidence type="ECO:0000256" key="3">
    <source>
        <dbReference type="ARBA" id="ARBA00022989"/>
    </source>
</evidence>
<dbReference type="GO" id="GO:0042391">
    <property type="term" value="P:regulation of membrane potential"/>
    <property type="evidence" value="ECO:0007669"/>
    <property type="project" value="InterPro"/>
</dbReference>
<dbReference type="GO" id="GO:0036376">
    <property type="term" value="P:sodium ion export across plasma membrane"/>
    <property type="evidence" value="ECO:0007669"/>
    <property type="project" value="InterPro"/>
</dbReference>
<feature type="transmembrane region" description="Helical" evidence="6">
    <location>
        <begin position="415"/>
        <end position="440"/>
    </location>
</feature>
<gene>
    <name evidence="8" type="ORF">BDV95DRAFT_500076</name>
</gene>
<keyword evidence="3 6" id="KW-1133">Transmembrane helix</keyword>
<keyword evidence="4 6" id="KW-0472">Membrane</keyword>
<organism evidence="8 9">
    <name type="scientific">Massariosphaeria phaeospora</name>
    <dbReference type="NCBI Taxonomy" id="100035"/>
    <lineage>
        <taxon>Eukaryota</taxon>
        <taxon>Fungi</taxon>
        <taxon>Dikarya</taxon>
        <taxon>Ascomycota</taxon>
        <taxon>Pezizomycotina</taxon>
        <taxon>Dothideomycetes</taxon>
        <taxon>Pleosporomycetidae</taxon>
        <taxon>Pleosporales</taxon>
        <taxon>Pleosporales incertae sedis</taxon>
        <taxon>Massariosphaeria</taxon>
    </lineage>
</organism>
<dbReference type="GO" id="GO:0120029">
    <property type="term" value="P:proton export across plasma membrane"/>
    <property type="evidence" value="ECO:0007669"/>
    <property type="project" value="InterPro"/>
</dbReference>
<protein>
    <submittedName>
        <fullName evidence="8">Na/H antiporter</fullName>
    </submittedName>
</protein>
<evidence type="ECO:0000259" key="7">
    <source>
        <dbReference type="Pfam" id="PF00999"/>
    </source>
</evidence>
<accession>A0A7C8M543</accession>
<feature type="transmembrane region" description="Helical" evidence="6">
    <location>
        <begin position="255"/>
        <end position="283"/>
    </location>
</feature>
<dbReference type="PANTHER" id="PTHR31382:SF1">
    <property type="entry name" value="SODIUM ION_PROTON EXCHANGER (EUROFUNG)"/>
    <property type="match status" value="1"/>
</dbReference>
<dbReference type="AlphaFoldDB" id="A0A7C8M543"/>
<dbReference type="InterPro" id="IPR004712">
    <property type="entry name" value="Na+/H+_antiporter_fungi"/>
</dbReference>
<dbReference type="PANTHER" id="PTHR31382">
    <property type="entry name" value="NA(+)/H(+) ANTIPORTER"/>
    <property type="match status" value="1"/>
</dbReference>
<feature type="transmembrane region" description="Helical" evidence="6">
    <location>
        <begin position="107"/>
        <end position="130"/>
    </location>
</feature>
<keyword evidence="2 6" id="KW-0812">Transmembrane</keyword>
<reference evidence="8 9" key="1">
    <citation type="submission" date="2020-01" db="EMBL/GenBank/DDBJ databases">
        <authorList>
            <consortium name="DOE Joint Genome Institute"/>
            <person name="Haridas S."/>
            <person name="Albert R."/>
            <person name="Binder M."/>
            <person name="Bloem J."/>
            <person name="Labutti K."/>
            <person name="Salamov A."/>
            <person name="Andreopoulos B."/>
            <person name="Baker S.E."/>
            <person name="Barry K."/>
            <person name="Bills G."/>
            <person name="Bluhm B.H."/>
            <person name="Cannon C."/>
            <person name="Castanera R."/>
            <person name="Culley D.E."/>
            <person name="Daum C."/>
            <person name="Ezra D."/>
            <person name="Gonzalez J.B."/>
            <person name="Henrissat B."/>
            <person name="Kuo A."/>
            <person name="Liang C."/>
            <person name="Lipzen A."/>
            <person name="Lutzoni F."/>
            <person name="Magnuson J."/>
            <person name="Mondo S."/>
            <person name="Nolan M."/>
            <person name="Ohm R."/>
            <person name="Pangilinan J."/>
            <person name="Park H.-J.H."/>
            <person name="Ramirez L."/>
            <person name="Alfaro M."/>
            <person name="Sun H."/>
            <person name="Tritt A."/>
            <person name="Yoshinaga Y."/>
            <person name="Zwiers L.-H.L."/>
            <person name="Turgeon B.G."/>
            <person name="Goodwin S.B."/>
            <person name="Spatafora J.W."/>
            <person name="Crous P.W."/>
            <person name="Grigoriev I.V."/>
        </authorList>
    </citation>
    <scope>NUCLEOTIDE SEQUENCE [LARGE SCALE GENOMIC DNA]</scope>
    <source>
        <strain evidence="8 9">CBS 611.86</strain>
    </source>
</reference>
<sequence>MDDTQIDAILNFNLVCCVVGGFVALFGLVSYLLKEGFYVTEPLVSLCAGLFLSPHGVHLIRPHQYAGSPEAIATITLCFTRLVLGIQLVIAGVQLPSKYLKTEWRSLAVLLGPGMLGMWTITSFLAWQLIPGLTLVQGLIIGACVTPTDPVLSNSIVKGTFADKHMSKPLQKIIIAESGANDGFGYLFLFLPLYLVKYAGQDGSTEKAVTSFLGVTCLYTVLLSVVYGAVAGWAAKHALFWAERRRLVDRESFHLFVIALALFIIGTVGLIDADDVLACFIAGNTFTWDDWFRLETKHDSLQPIMDFLLNMTVFMWLGAVCPWEKFFSNEIIPSYRLVLLGVLVLVFRRLPVIIAMRRQIPQIRHFRHALIMGFFGPIGVSAIFYLYVTQDFLQRIQLDNPDREDCGTLAEVTSIVVWFLVVSSVVVHGLAIPLGNLALLSPRVFNSVRRLGTDRNDSTQQSDRPDVDPEHHPLLAEPLV</sequence>
<dbReference type="EMBL" id="JAADJZ010000018">
    <property type="protein sequence ID" value="KAF2868838.1"/>
    <property type="molecule type" value="Genomic_DNA"/>
</dbReference>
<dbReference type="Pfam" id="PF00999">
    <property type="entry name" value="Na_H_Exchanger"/>
    <property type="match status" value="1"/>
</dbReference>